<dbReference type="AlphaFoldDB" id="A0A1G2A8F4"/>
<keyword evidence="1" id="KW-0560">Oxidoreductase</keyword>
<comment type="similarity">
    <text evidence="3">Belongs to the UDP-glucose/GDP-mannose dehydrogenase family.</text>
</comment>
<dbReference type="InterPro" id="IPR008927">
    <property type="entry name" value="6-PGluconate_DH-like_C_sf"/>
</dbReference>
<reference evidence="5 6" key="1">
    <citation type="journal article" date="2016" name="Nat. Commun.">
        <title>Thousands of microbial genomes shed light on interconnected biogeochemical processes in an aquifer system.</title>
        <authorList>
            <person name="Anantharaman K."/>
            <person name="Brown C.T."/>
            <person name="Hug L.A."/>
            <person name="Sharon I."/>
            <person name="Castelle C.J."/>
            <person name="Probst A.J."/>
            <person name="Thomas B.C."/>
            <person name="Singh A."/>
            <person name="Wilkins M.J."/>
            <person name="Karaoz U."/>
            <person name="Brodie E.L."/>
            <person name="Williams K.H."/>
            <person name="Hubbard S.S."/>
            <person name="Banfield J.F."/>
        </authorList>
    </citation>
    <scope>NUCLEOTIDE SEQUENCE [LARGE SCALE GENOMIC DNA]</scope>
</reference>
<evidence type="ECO:0000313" key="6">
    <source>
        <dbReference type="Proteomes" id="UP000178315"/>
    </source>
</evidence>
<dbReference type="Proteomes" id="UP000178315">
    <property type="component" value="Unassembled WGS sequence"/>
</dbReference>
<proteinExistence type="inferred from homology"/>
<comment type="caution">
    <text evidence="5">The sequence shown here is derived from an EMBL/GenBank/DDBJ whole genome shotgun (WGS) entry which is preliminary data.</text>
</comment>
<accession>A0A1G2A8F4</accession>
<dbReference type="GO" id="GO:0051287">
    <property type="term" value="F:NAD binding"/>
    <property type="evidence" value="ECO:0007669"/>
    <property type="project" value="InterPro"/>
</dbReference>
<name>A0A1G2A8F4_9BACT</name>
<evidence type="ECO:0000313" key="5">
    <source>
        <dbReference type="EMBL" id="OGY72766.1"/>
    </source>
</evidence>
<dbReference type="InterPro" id="IPR014027">
    <property type="entry name" value="UDP-Glc/GDP-Man_DH_C"/>
</dbReference>
<evidence type="ECO:0000256" key="2">
    <source>
        <dbReference type="ARBA" id="ARBA00023027"/>
    </source>
</evidence>
<dbReference type="NCBIfam" id="TIGR03026">
    <property type="entry name" value="NDP-sugDHase"/>
    <property type="match status" value="1"/>
</dbReference>
<dbReference type="InterPro" id="IPR036291">
    <property type="entry name" value="NAD(P)-bd_dom_sf"/>
</dbReference>
<dbReference type="Gene3D" id="3.40.50.720">
    <property type="entry name" value="NAD(P)-binding Rossmann-like Domain"/>
    <property type="match status" value="2"/>
</dbReference>
<dbReference type="InterPro" id="IPR036220">
    <property type="entry name" value="UDP-Glc/GDP-Man_DH_C_sf"/>
</dbReference>
<dbReference type="PANTHER" id="PTHR43491">
    <property type="entry name" value="UDP-N-ACETYL-D-MANNOSAMINE DEHYDROGENASE"/>
    <property type="match status" value="1"/>
</dbReference>
<keyword evidence="2" id="KW-0520">NAD</keyword>
<organism evidence="5 6">
    <name type="scientific">Candidatus Jacksonbacteria bacterium RIFCSPLOWO2_02_FULL_44_20</name>
    <dbReference type="NCBI Taxonomy" id="1798460"/>
    <lineage>
        <taxon>Bacteria</taxon>
        <taxon>Candidatus Jacksoniibacteriota</taxon>
    </lineage>
</organism>
<feature type="domain" description="UDP-glucose/GDP-mannose dehydrogenase C-terminal" evidence="4">
    <location>
        <begin position="330"/>
        <end position="428"/>
    </location>
</feature>
<dbReference type="SUPFAM" id="SSF48179">
    <property type="entry name" value="6-phosphogluconate dehydrogenase C-terminal domain-like"/>
    <property type="match status" value="1"/>
</dbReference>
<evidence type="ECO:0000256" key="1">
    <source>
        <dbReference type="ARBA" id="ARBA00023002"/>
    </source>
</evidence>
<dbReference type="SUPFAM" id="SSF51735">
    <property type="entry name" value="NAD(P)-binding Rossmann-fold domains"/>
    <property type="match status" value="1"/>
</dbReference>
<dbReference type="Pfam" id="PF03720">
    <property type="entry name" value="UDPG_MGDP_dh_C"/>
    <property type="match status" value="1"/>
</dbReference>
<dbReference type="PIRSF" id="PIRSF500136">
    <property type="entry name" value="UDP_ManNAc_DH"/>
    <property type="match status" value="1"/>
</dbReference>
<sequence length="436" mass="48049">MPKIPGLEKKIKDKSAKVAVIGQGYVGLPLALAIHNAGFFVWGIDTNREKIATLKKGKSYIDDVAAHDVADALKTKKFVPTSSFAPLSKTDIAIIAVPTPLDKYKIPDLSAVEGATREIARRVHAEELIILESTTYPGTTDEILMPILSKRRIVGKWYLAFSPERVDPGNKQFTIANTPKVVGGVDSDSTKLAALFYGKIIEHVVPVSSARVAEMTKLLENIFRIVNISLVNELALLAGKMDIDIWEVIRAASTKPYGFMPFYPGPGIGGHCIAVDPFYLSYKARRYGFFTRFIDLAGEINELMPHYVVTKVDAALNYSAKKSINGSRILLVGVSYKKDIKDTRESAAFAIADILNKKGAVLEFYDPYIEKFQIANSKLQIHKLKTLETANMADFDAVVIITDHAGIDYEKIAQSGIAIVDTRHVVTTKKPNIYCL</sequence>
<dbReference type="GO" id="GO:0000271">
    <property type="term" value="P:polysaccharide biosynthetic process"/>
    <property type="evidence" value="ECO:0007669"/>
    <property type="project" value="InterPro"/>
</dbReference>
<dbReference type="GO" id="GO:0016628">
    <property type="term" value="F:oxidoreductase activity, acting on the CH-CH group of donors, NAD or NADP as acceptor"/>
    <property type="evidence" value="ECO:0007669"/>
    <property type="project" value="InterPro"/>
</dbReference>
<dbReference type="InterPro" id="IPR014026">
    <property type="entry name" value="UDP-Glc/GDP-Man_DH_dimer"/>
</dbReference>
<dbReference type="InterPro" id="IPR017476">
    <property type="entry name" value="UDP-Glc/GDP-Man"/>
</dbReference>
<dbReference type="Pfam" id="PF03721">
    <property type="entry name" value="UDPG_MGDP_dh_N"/>
    <property type="match status" value="1"/>
</dbReference>
<dbReference type="InterPro" id="IPR028359">
    <property type="entry name" value="UDP_ManNAc/GlcNAc_DH"/>
</dbReference>
<dbReference type="EMBL" id="MHJU01000023">
    <property type="protein sequence ID" value="OGY72766.1"/>
    <property type="molecule type" value="Genomic_DNA"/>
</dbReference>
<dbReference type="PANTHER" id="PTHR43491:SF1">
    <property type="entry name" value="UDP-N-ACETYL-D-MANNOSAMINE DEHYDROGENASE"/>
    <property type="match status" value="1"/>
</dbReference>
<dbReference type="Pfam" id="PF00984">
    <property type="entry name" value="UDPG_MGDP_dh"/>
    <property type="match status" value="1"/>
</dbReference>
<dbReference type="InterPro" id="IPR001732">
    <property type="entry name" value="UDP-Glc/GDP-Man_DH_N"/>
</dbReference>
<protein>
    <recommendedName>
        <fullName evidence="4">UDP-glucose/GDP-mannose dehydrogenase C-terminal domain-containing protein</fullName>
    </recommendedName>
</protein>
<evidence type="ECO:0000256" key="3">
    <source>
        <dbReference type="PIRNR" id="PIRNR000124"/>
    </source>
</evidence>
<dbReference type="SUPFAM" id="SSF52413">
    <property type="entry name" value="UDP-glucose/GDP-mannose dehydrogenase C-terminal domain"/>
    <property type="match status" value="1"/>
</dbReference>
<evidence type="ECO:0000259" key="4">
    <source>
        <dbReference type="SMART" id="SM00984"/>
    </source>
</evidence>
<dbReference type="PIRSF" id="PIRSF000124">
    <property type="entry name" value="UDPglc_GDPman_dh"/>
    <property type="match status" value="1"/>
</dbReference>
<dbReference type="GO" id="GO:0016616">
    <property type="term" value="F:oxidoreductase activity, acting on the CH-OH group of donors, NAD or NADP as acceptor"/>
    <property type="evidence" value="ECO:0007669"/>
    <property type="project" value="InterPro"/>
</dbReference>
<dbReference type="SMART" id="SM00984">
    <property type="entry name" value="UDPG_MGDP_dh_C"/>
    <property type="match status" value="1"/>
</dbReference>
<gene>
    <name evidence="5" type="ORF">A3H61_02330</name>
</gene>